<sequence length="123" mass="14120">MVQKLLMSYDAVADQKRSYWKTTIEIIKNLSETISPKMAHTQCTGISATIYFALCFGLFIMTTYTKANVINGEDNEFANENAKDWYAISLRSEPQLRFEHGSRSHGKPTFIRFGKRDYDAFST</sequence>
<keyword evidence="1" id="KW-0472">Membrane</keyword>
<protein>
    <submittedName>
        <fullName evidence="2">Uncharacterized protein</fullName>
    </submittedName>
</protein>
<organism evidence="2 3">
    <name type="scientific">Acanthocheilonema viteae</name>
    <name type="common">Filarial nematode worm</name>
    <name type="synonym">Dipetalonema viteae</name>
    <dbReference type="NCBI Taxonomy" id="6277"/>
    <lineage>
        <taxon>Eukaryota</taxon>
        <taxon>Metazoa</taxon>
        <taxon>Ecdysozoa</taxon>
        <taxon>Nematoda</taxon>
        <taxon>Chromadorea</taxon>
        <taxon>Rhabditida</taxon>
        <taxon>Spirurina</taxon>
        <taxon>Spiruromorpha</taxon>
        <taxon>Filarioidea</taxon>
        <taxon>Onchocercidae</taxon>
        <taxon>Acanthocheilonema</taxon>
    </lineage>
</organism>
<gene>
    <name evidence="2" type="ORF">NAV_LOCUS1161</name>
</gene>
<evidence type="ECO:0000256" key="1">
    <source>
        <dbReference type="SAM" id="Phobius"/>
    </source>
</evidence>
<name>A0A498S6I3_ACAVI</name>
<reference evidence="2 3" key="1">
    <citation type="submission" date="2018-08" db="EMBL/GenBank/DDBJ databases">
        <authorList>
            <person name="Laetsch R D."/>
            <person name="Stevens L."/>
            <person name="Kumar S."/>
            <person name="Blaxter L. M."/>
        </authorList>
    </citation>
    <scope>NUCLEOTIDE SEQUENCE [LARGE SCALE GENOMIC DNA]</scope>
</reference>
<keyword evidence="1" id="KW-0812">Transmembrane</keyword>
<evidence type="ECO:0000313" key="2">
    <source>
        <dbReference type="EMBL" id="VBB26331.1"/>
    </source>
</evidence>
<dbReference type="Proteomes" id="UP000276991">
    <property type="component" value="Unassembled WGS sequence"/>
</dbReference>
<keyword evidence="1" id="KW-1133">Transmembrane helix</keyword>
<dbReference type="EMBL" id="UPTC01000091">
    <property type="protein sequence ID" value="VBB26331.1"/>
    <property type="molecule type" value="Genomic_DNA"/>
</dbReference>
<proteinExistence type="predicted"/>
<dbReference type="AlphaFoldDB" id="A0A498S6I3"/>
<accession>A0A498S6I3</accession>
<keyword evidence="3" id="KW-1185">Reference proteome</keyword>
<dbReference type="OrthoDB" id="5832680at2759"/>
<evidence type="ECO:0000313" key="3">
    <source>
        <dbReference type="Proteomes" id="UP000276991"/>
    </source>
</evidence>
<feature type="transmembrane region" description="Helical" evidence="1">
    <location>
        <begin position="39"/>
        <end position="61"/>
    </location>
</feature>